<dbReference type="AlphaFoldDB" id="A0A2N5UDM4"/>
<accession>A0A2N5UDM4</accession>
<gene>
    <name evidence="2" type="ORF">PCANC_22921</name>
</gene>
<dbReference type="OrthoDB" id="2497608at2759"/>
<reference evidence="2 3" key="1">
    <citation type="submission" date="2017-11" db="EMBL/GenBank/DDBJ databases">
        <title>De novo assembly and phasing of dikaryotic genomes from two isolates of Puccinia coronata f. sp. avenae, the causal agent of oat crown rust.</title>
        <authorList>
            <person name="Miller M.E."/>
            <person name="Zhang Y."/>
            <person name="Omidvar V."/>
            <person name="Sperschneider J."/>
            <person name="Schwessinger B."/>
            <person name="Raley C."/>
            <person name="Palmer J.M."/>
            <person name="Garnica D."/>
            <person name="Upadhyaya N."/>
            <person name="Rathjen J."/>
            <person name="Taylor J.M."/>
            <person name="Park R.F."/>
            <person name="Dodds P.N."/>
            <person name="Hirsch C.D."/>
            <person name="Kianian S.F."/>
            <person name="Figueroa M."/>
        </authorList>
    </citation>
    <scope>NUCLEOTIDE SEQUENCE [LARGE SCALE GENOMIC DNA]</scope>
    <source>
        <strain evidence="2">12NC29</strain>
    </source>
</reference>
<sequence>MLFGLCLEQNCLARLSIGPCGGQKPLAAHVPPDDKHGTVGPVIEQLNDQATGGQAGLWFLLLTGYHFGHWGVLFDDWLGHQLAIQHGQLCHQDVQTIGQAGHQAVQPNGPPGYAWNVLSSGHNGPKAASKASSRAPEDQCVLTTLQKVSSQRFLLKSVRRTGAISRKPPRGVPHNSPRTTVPLPASAVAAKRSGPGCWNSFLTQAAREHAAFPQSLYALPSANGWSAGWSGFSAYPPPTLVSPPTSYHSSKGGPAVSLGPPLADAGEVVRSLCRWFTIMVVSGMLGKPSPIASPPPIKICGRLMVKQPAHHSALDLLKRAFAIALQVRAGEAQPCAHYLPHFWILVILAHSAQQPAQKESSPPRKNPIHPDRISSTQKESHPPRKNLVMKSSHVALVVSALAMTASGVSIGSLPPSPTKLSRNSREQLPASETQVINRRRPARGPLPRTHKRVRSSKYFPRGEKENVENLPPSLEEYLYSFPHETARSLHSPSSQLHQVNANLVKPNSANEAIPSVSDSTLSSDVPGFVDVALPDQGAGVARTVSGLAYSLNSDPTGELELGTSASHSTQFFMSPIKNRPGSSLFRLRVPVMDSTTFQTVNHCATFPISPAGPLSMKKCGSLPGFSQTFSYDAVSGELLPVYQDGSSSDLAASDQTVLSPQMSKRRFYRDSNCEPGSIPLSKRDGKASTSNPSGIFYFVPAEGAKIQTSPALKLTD</sequence>
<protein>
    <submittedName>
        <fullName evidence="2">Uncharacterized protein</fullName>
    </submittedName>
</protein>
<evidence type="ECO:0000313" key="3">
    <source>
        <dbReference type="Proteomes" id="UP000235388"/>
    </source>
</evidence>
<organism evidence="2 3">
    <name type="scientific">Puccinia coronata f. sp. avenae</name>
    <dbReference type="NCBI Taxonomy" id="200324"/>
    <lineage>
        <taxon>Eukaryota</taxon>
        <taxon>Fungi</taxon>
        <taxon>Dikarya</taxon>
        <taxon>Basidiomycota</taxon>
        <taxon>Pucciniomycotina</taxon>
        <taxon>Pucciniomycetes</taxon>
        <taxon>Pucciniales</taxon>
        <taxon>Pucciniaceae</taxon>
        <taxon>Puccinia</taxon>
    </lineage>
</organism>
<evidence type="ECO:0000256" key="1">
    <source>
        <dbReference type="SAM" id="MobiDB-lite"/>
    </source>
</evidence>
<feature type="region of interest" description="Disordered" evidence="1">
    <location>
        <begin position="355"/>
        <end position="385"/>
    </location>
</feature>
<comment type="caution">
    <text evidence="2">The sequence shown here is derived from an EMBL/GenBank/DDBJ whole genome shotgun (WGS) entry which is preliminary data.</text>
</comment>
<evidence type="ECO:0000313" key="2">
    <source>
        <dbReference type="EMBL" id="PLW35863.1"/>
    </source>
</evidence>
<dbReference type="EMBL" id="PGCJ01000249">
    <property type="protein sequence ID" value="PLW35863.1"/>
    <property type="molecule type" value="Genomic_DNA"/>
</dbReference>
<proteinExistence type="predicted"/>
<dbReference type="Proteomes" id="UP000235388">
    <property type="component" value="Unassembled WGS sequence"/>
</dbReference>
<feature type="compositionally biased region" description="Basic and acidic residues" evidence="1">
    <location>
        <begin position="368"/>
        <end position="382"/>
    </location>
</feature>
<keyword evidence="3" id="KW-1185">Reference proteome</keyword>
<feature type="region of interest" description="Disordered" evidence="1">
    <location>
        <begin position="408"/>
        <end position="432"/>
    </location>
</feature>
<feature type="region of interest" description="Disordered" evidence="1">
    <location>
        <begin position="671"/>
        <end position="691"/>
    </location>
</feature>
<dbReference type="STRING" id="200324.A0A2N5UDM4"/>
<name>A0A2N5UDM4_9BASI</name>